<dbReference type="HOGENOM" id="CLU_1094215_0_0_1"/>
<evidence type="ECO:0000313" key="1">
    <source>
        <dbReference type="EMBL" id="EFI26542.1"/>
    </source>
</evidence>
<dbReference type="InParanoid" id="D6RR14"/>
<accession>D6RR14</accession>
<dbReference type="RefSeq" id="XP_002910036.1">
    <property type="nucleotide sequence ID" value="XM_002909990.1"/>
</dbReference>
<dbReference type="Proteomes" id="UP000001861">
    <property type="component" value="Unassembled WGS sequence"/>
</dbReference>
<protein>
    <recommendedName>
        <fullName evidence="3">F-box domain-containing protein</fullName>
    </recommendedName>
</protein>
<sequence length="254" mass="29481">MPHLHTFIIEERAWGHFHHQPPVDTRPYLHNFLSRLKFTSALSSLKLSTSCNANRGPSSIPSFFTTHFDSLDTLTTLSLQYNYLRKDEFVLLLEKLGPGVPSLTDLKLYASSLTFPEREWEDPPYARFWPSVLERFYVQSCSKSLYPQKKPWFPSLEKFTCILGTSWEEFDDRDLLEFLADRLSKPSGSLPSHTAVDRRLKMVDIKFVSFKNIDVWGELKARGVDTNGFELAIMYGQDSLWHDEHLIWGDDLDD</sequence>
<evidence type="ECO:0008006" key="3">
    <source>
        <dbReference type="Google" id="ProtNLM"/>
    </source>
</evidence>
<name>D6RR14_COPC7</name>
<dbReference type="AlphaFoldDB" id="D6RR14"/>
<dbReference type="KEGG" id="cci:CC1G_15755"/>
<comment type="caution">
    <text evidence="1">The sequence shown here is derived from an EMBL/GenBank/DDBJ whole genome shotgun (WGS) entry which is preliminary data.</text>
</comment>
<reference evidence="1 2" key="1">
    <citation type="journal article" date="2010" name="Proc. Natl. Acad. Sci. U.S.A.">
        <title>Insights into evolution of multicellular fungi from the assembled chromosomes of the mushroom Coprinopsis cinerea (Coprinus cinereus).</title>
        <authorList>
            <person name="Stajich J.E."/>
            <person name="Wilke S.K."/>
            <person name="Ahren D."/>
            <person name="Au C.H."/>
            <person name="Birren B.W."/>
            <person name="Borodovsky M."/>
            <person name="Burns C."/>
            <person name="Canback B."/>
            <person name="Casselton L.A."/>
            <person name="Cheng C.K."/>
            <person name="Deng J."/>
            <person name="Dietrich F.S."/>
            <person name="Fargo D.C."/>
            <person name="Farman M.L."/>
            <person name="Gathman A.C."/>
            <person name="Goldberg J."/>
            <person name="Guigo R."/>
            <person name="Hoegger P.J."/>
            <person name="Hooker J.B."/>
            <person name="Huggins A."/>
            <person name="James T.Y."/>
            <person name="Kamada T."/>
            <person name="Kilaru S."/>
            <person name="Kodira C."/>
            <person name="Kues U."/>
            <person name="Kupfer D."/>
            <person name="Kwan H.S."/>
            <person name="Lomsadze A."/>
            <person name="Li W."/>
            <person name="Lilly W.W."/>
            <person name="Ma L.J."/>
            <person name="Mackey A.J."/>
            <person name="Manning G."/>
            <person name="Martin F."/>
            <person name="Muraguchi H."/>
            <person name="Natvig D.O."/>
            <person name="Palmerini H."/>
            <person name="Ramesh M.A."/>
            <person name="Rehmeyer C.J."/>
            <person name="Roe B.A."/>
            <person name="Shenoy N."/>
            <person name="Stanke M."/>
            <person name="Ter-Hovhannisyan V."/>
            <person name="Tunlid A."/>
            <person name="Velagapudi R."/>
            <person name="Vision T.J."/>
            <person name="Zeng Q."/>
            <person name="Zolan M.E."/>
            <person name="Pukkila P.J."/>
        </authorList>
    </citation>
    <scope>NUCLEOTIDE SEQUENCE [LARGE SCALE GENOMIC DNA]</scope>
    <source>
        <strain evidence="2">Okayama-7 / 130 / ATCC MYA-4618 / FGSC 9003</strain>
    </source>
</reference>
<dbReference type="SUPFAM" id="SSF52047">
    <property type="entry name" value="RNI-like"/>
    <property type="match status" value="1"/>
</dbReference>
<keyword evidence="2" id="KW-1185">Reference proteome</keyword>
<dbReference type="EMBL" id="AACS02000013">
    <property type="protein sequence ID" value="EFI26542.1"/>
    <property type="molecule type" value="Genomic_DNA"/>
</dbReference>
<organism evidence="1 2">
    <name type="scientific">Coprinopsis cinerea (strain Okayama-7 / 130 / ATCC MYA-4618 / FGSC 9003)</name>
    <name type="common">Inky cap fungus</name>
    <name type="synonym">Hormographiella aspergillata</name>
    <dbReference type="NCBI Taxonomy" id="240176"/>
    <lineage>
        <taxon>Eukaryota</taxon>
        <taxon>Fungi</taxon>
        <taxon>Dikarya</taxon>
        <taxon>Basidiomycota</taxon>
        <taxon>Agaricomycotina</taxon>
        <taxon>Agaricomycetes</taxon>
        <taxon>Agaricomycetidae</taxon>
        <taxon>Agaricales</taxon>
        <taxon>Agaricineae</taxon>
        <taxon>Psathyrellaceae</taxon>
        <taxon>Coprinopsis</taxon>
    </lineage>
</organism>
<dbReference type="GeneID" id="9379778"/>
<gene>
    <name evidence="1" type="ORF">CC1G_15755</name>
</gene>
<dbReference type="VEuPathDB" id="FungiDB:CC1G_15755"/>
<evidence type="ECO:0000313" key="2">
    <source>
        <dbReference type="Proteomes" id="UP000001861"/>
    </source>
</evidence>
<proteinExistence type="predicted"/>